<accession>A0A0V1LCS8</accession>
<name>A0A0V1LCS8_9BILA</name>
<dbReference type="InterPro" id="IPR001878">
    <property type="entry name" value="Znf_CCHC"/>
</dbReference>
<keyword evidence="1" id="KW-0863">Zinc-finger</keyword>
<dbReference type="Proteomes" id="UP000054721">
    <property type="component" value="Unassembled WGS sequence"/>
</dbReference>
<comment type="caution">
    <text evidence="3">The sequence shown here is derived from an EMBL/GenBank/DDBJ whole genome shotgun (WGS) entry which is preliminary data.</text>
</comment>
<organism evidence="3 4">
    <name type="scientific">Trichinella nativa</name>
    <dbReference type="NCBI Taxonomy" id="6335"/>
    <lineage>
        <taxon>Eukaryota</taxon>
        <taxon>Metazoa</taxon>
        <taxon>Ecdysozoa</taxon>
        <taxon>Nematoda</taxon>
        <taxon>Enoplea</taxon>
        <taxon>Dorylaimia</taxon>
        <taxon>Trichinellida</taxon>
        <taxon>Trichinellidae</taxon>
        <taxon>Trichinella</taxon>
    </lineage>
</organism>
<keyword evidence="4" id="KW-1185">Reference proteome</keyword>
<keyword evidence="1" id="KW-0479">Metal-binding</keyword>
<gene>
    <name evidence="3" type="ORF">T02_11348</name>
</gene>
<evidence type="ECO:0000313" key="3">
    <source>
        <dbReference type="EMBL" id="KRZ57270.1"/>
    </source>
</evidence>
<reference evidence="3 4" key="1">
    <citation type="submission" date="2015-05" db="EMBL/GenBank/DDBJ databases">
        <title>Evolution of Trichinella species and genotypes.</title>
        <authorList>
            <person name="Korhonen P.K."/>
            <person name="Edoardo P."/>
            <person name="Giuseppe L.R."/>
            <person name="Gasser R.B."/>
        </authorList>
    </citation>
    <scope>NUCLEOTIDE SEQUENCE [LARGE SCALE GENOMIC DNA]</scope>
    <source>
        <strain evidence="3">ISS10</strain>
    </source>
</reference>
<keyword evidence="1" id="KW-0862">Zinc</keyword>
<evidence type="ECO:0000313" key="4">
    <source>
        <dbReference type="Proteomes" id="UP000054721"/>
    </source>
</evidence>
<evidence type="ECO:0000259" key="2">
    <source>
        <dbReference type="PROSITE" id="PS50158"/>
    </source>
</evidence>
<dbReference type="InterPro" id="IPR040676">
    <property type="entry name" value="DUF5641"/>
</dbReference>
<protein>
    <recommendedName>
        <fullName evidence="2">CCHC-type domain-containing protein</fullName>
    </recommendedName>
</protein>
<dbReference type="AlphaFoldDB" id="A0A0V1LCS8"/>
<dbReference type="GO" id="GO:0003676">
    <property type="term" value="F:nucleic acid binding"/>
    <property type="evidence" value="ECO:0007669"/>
    <property type="project" value="InterPro"/>
</dbReference>
<evidence type="ECO:0000256" key="1">
    <source>
        <dbReference type="PROSITE-ProRule" id="PRU00047"/>
    </source>
</evidence>
<proteinExistence type="predicted"/>
<dbReference type="OrthoDB" id="5920040at2759"/>
<dbReference type="EMBL" id="JYDW01000078">
    <property type="protein sequence ID" value="KRZ57270.1"/>
    <property type="molecule type" value="Genomic_DNA"/>
</dbReference>
<feature type="domain" description="CCHC-type" evidence="2">
    <location>
        <begin position="93"/>
        <end position="106"/>
    </location>
</feature>
<sequence>MGKDPRTAEFSLAEFYVIAGKEKLAAATKPQIRLMRSCNLTWRHSSGATGSPERRLTATKPNPRVARAASACPEVLKENSIQRRALDKKAGLCFSCPEPGHEAKGCGEGRTVEGAVTSGGTRLQIIRARAHSDGGKKMVVNCLFDTAAEPSFIREDVTQELQLKRFLLCLGLPDQESEEELPVHIILGVDYFFRLLGSTIFRELSSLPDRDCDGRPEQSAVGDVVLIIELNTPCSQAQLGRIGELLCSEDGRTLSAKLQTVSSLITRSVRSLVLLETGGG</sequence>
<dbReference type="Pfam" id="PF18701">
    <property type="entry name" value="DUF5641"/>
    <property type="match status" value="1"/>
</dbReference>
<dbReference type="PROSITE" id="PS50158">
    <property type="entry name" value="ZF_CCHC"/>
    <property type="match status" value="1"/>
</dbReference>
<dbReference type="GO" id="GO:0008270">
    <property type="term" value="F:zinc ion binding"/>
    <property type="evidence" value="ECO:0007669"/>
    <property type="project" value="UniProtKB-KW"/>
</dbReference>